<dbReference type="EMBL" id="CP116346">
    <property type="protein sequence ID" value="WIT10587.1"/>
    <property type="molecule type" value="Genomic_DNA"/>
</dbReference>
<dbReference type="Proteomes" id="UP001177769">
    <property type="component" value="Chromosome"/>
</dbReference>
<feature type="region of interest" description="Disordered" evidence="3">
    <location>
        <begin position="1"/>
        <end position="25"/>
    </location>
</feature>
<name>A0AA95N8Y4_9BURK</name>
<dbReference type="KEGG" id="pais:PFX98_16925"/>
<dbReference type="InterPro" id="IPR001647">
    <property type="entry name" value="HTH_TetR"/>
</dbReference>
<dbReference type="RefSeq" id="WP_285231660.1">
    <property type="nucleotide sequence ID" value="NZ_CP116346.1"/>
</dbReference>
<dbReference type="SUPFAM" id="SSF48498">
    <property type="entry name" value="Tetracyclin repressor-like, C-terminal domain"/>
    <property type="match status" value="1"/>
</dbReference>
<keyword evidence="6" id="KW-1185">Reference proteome</keyword>
<protein>
    <submittedName>
        <fullName evidence="5">TetR/AcrR family transcriptional regulator</fullName>
    </submittedName>
</protein>
<dbReference type="PANTHER" id="PTHR30055:SF196">
    <property type="entry name" value="HTH-TYPE TRANSCRIPTIONAL REGULATOR RUTR"/>
    <property type="match status" value="1"/>
</dbReference>
<dbReference type="AlphaFoldDB" id="A0AA95N8Y4"/>
<evidence type="ECO:0000313" key="6">
    <source>
        <dbReference type="Proteomes" id="UP001177769"/>
    </source>
</evidence>
<evidence type="ECO:0000259" key="4">
    <source>
        <dbReference type="PROSITE" id="PS50977"/>
    </source>
</evidence>
<dbReference type="GO" id="GO:0000976">
    <property type="term" value="F:transcription cis-regulatory region binding"/>
    <property type="evidence" value="ECO:0007669"/>
    <property type="project" value="TreeGrafter"/>
</dbReference>
<evidence type="ECO:0000313" key="5">
    <source>
        <dbReference type="EMBL" id="WIT10587.1"/>
    </source>
</evidence>
<dbReference type="Pfam" id="PF08362">
    <property type="entry name" value="TetR_C_3"/>
    <property type="match status" value="1"/>
</dbReference>
<dbReference type="PROSITE" id="PS50977">
    <property type="entry name" value="HTH_TETR_2"/>
    <property type="match status" value="1"/>
</dbReference>
<dbReference type="Gene3D" id="1.10.357.10">
    <property type="entry name" value="Tetracycline Repressor, domain 2"/>
    <property type="match status" value="1"/>
</dbReference>
<dbReference type="GO" id="GO:0045892">
    <property type="term" value="P:negative regulation of DNA-templated transcription"/>
    <property type="evidence" value="ECO:0007669"/>
    <property type="project" value="InterPro"/>
</dbReference>
<reference evidence="5" key="1">
    <citation type="submission" date="2023-01" db="EMBL/GenBank/DDBJ databases">
        <title>Whole genome sequence of Paucibacter sp. S2-9 isolated from pond sediment.</title>
        <authorList>
            <person name="Jung J.Y."/>
        </authorList>
    </citation>
    <scope>NUCLEOTIDE SEQUENCE</scope>
    <source>
        <strain evidence="5">S2-9</strain>
    </source>
</reference>
<evidence type="ECO:0000256" key="1">
    <source>
        <dbReference type="ARBA" id="ARBA00023125"/>
    </source>
</evidence>
<dbReference type="InterPro" id="IPR013573">
    <property type="entry name" value="Tscrpt_reg_YcdC_C"/>
</dbReference>
<proteinExistence type="predicted"/>
<feature type="domain" description="HTH tetR-type" evidence="4">
    <location>
        <begin position="29"/>
        <end position="89"/>
    </location>
</feature>
<dbReference type="Gene3D" id="1.10.10.60">
    <property type="entry name" value="Homeodomain-like"/>
    <property type="match status" value="1"/>
</dbReference>
<dbReference type="PANTHER" id="PTHR30055">
    <property type="entry name" value="HTH-TYPE TRANSCRIPTIONAL REGULATOR RUTR"/>
    <property type="match status" value="1"/>
</dbReference>
<dbReference type="InterPro" id="IPR009057">
    <property type="entry name" value="Homeodomain-like_sf"/>
</dbReference>
<feature type="DNA-binding region" description="H-T-H motif" evidence="2">
    <location>
        <begin position="52"/>
        <end position="71"/>
    </location>
</feature>
<accession>A0AA95N8Y4</accession>
<gene>
    <name evidence="5" type="ORF">PFX98_16925</name>
</gene>
<dbReference type="Pfam" id="PF00440">
    <property type="entry name" value="TetR_N"/>
    <property type="match status" value="1"/>
</dbReference>
<sequence>MPRNVPATSPKPELKPIAKNPAAPRAARLQKESQIRAEAERQFAQYGFEGASLENIAAALGLSRHNLLYYYPSKEALYRVVLDEVLKEWLERMAGIVGGTDPEAALRDYIAAKLRFSRERAAGSQVFAREVMAGAPRFRDAIEGQVLPALNADVQTFERWAREGRIKVLDYRHLMFTVWSSTQAYADLAPQFAILLGKSRLDEGDYEAAGTLITQLVLAGLRQGRPASEEA</sequence>
<evidence type="ECO:0000256" key="2">
    <source>
        <dbReference type="PROSITE-ProRule" id="PRU00335"/>
    </source>
</evidence>
<organism evidence="5 6">
    <name type="scientific">Paucibacter sediminis</name>
    <dbReference type="NCBI Taxonomy" id="3019553"/>
    <lineage>
        <taxon>Bacteria</taxon>
        <taxon>Pseudomonadati</taxon>
        <taxon>Pseudomonadota</taxon>
        <taxon>Betaproteobacteria</taxon>
        <taxon>Burkholderiales</taxon>
        <taxon>Sphaerotilaceae</taxon>
        <taxon>Roseateles</taxon>
    </lineage>
</organism>
<dbReference type="InterPro" id="IPR036271">
    <property type="entry name" value="Tet_transcr_reg_TetR-rel_C_sf"/>
</dbReference>
<keyword evidence="1 2" id="KW-0238">DNA-binding</keyword>
<dbReference type="GO" id="GO:0003700">
    <property type="term" value="F:DNA-binding transcription factor activity"/>
    <property type="evidence" value="ECO:0007669"/>
    <property type="project" value="TreeGrafter"/>
</dbReference>
<evidence type="ECO:0000256" key="3">
    <source>
        <dbReference type="SAM" id="MobiDB-lite"/>
    </source>
</evidence>
<dbReference type="InterPro" id="IPR050109">
    <property type="entry name" value="HTH-type_TetR-like_transc_reg"/>
</dbReference>
<dbReference type="SUPFAM" id="SSF46689">
    <property type="entry name" value="Homeodomain-like"/>
    <property type="match status" value="1"/>
</dbReference>